<dbReference type="GO" id="GO:0008168">
    <property type="term" value="F:methyltransferase activity"/>
    <property type="evidence" value="ECO:0007669"/>
    <property type="project" value="UniProtKB-KW"/>
</dbReference>
<evidence type="ECO:0000313" key="2">
    <source>
        <dbReference type="EMBL" id="CCX05688.1"/>
    </source>
</evidence>
<evidence type="ECO:0000313" key="3">
    <source>
        <dbReference type="Proteomes" id="UP000018144"/>
    </source>
</evidence>
<protein>
    <submittedName>
        <fullName evidence="2">Similar to Demethylmenaquinone methyltransferase acc. no. Q9RRT0</fullName>
    </submittedName>
</protein>
<name>U4KVP8_PYROM</name>
<dbReference type="CDD" id="cd02440">
    <property type="entry name" value="AdoMet_MTases"/>
    <property type="match status" value="1"/>
</dbReference>
<evidence type="ECO:0000256" key="1">
    <source>
        <dbReference type="SAM" id="MobiDB-lite"/>
    </source>
</evidence>
<dbReference type="PANTHER" id="PTHR43591">
    <property type="entry name" value="METHYLTRANSFERASE"/>
    <property type="match status" value="1"/>
</dbReference>
<accession>U4KVP8</accession>
<proteinExistence type="predicted"/>
<dbReference type="Pfam" id="PF13489">
    <property type="entry name" value="Methyltransf_23"/>
    <property type="match status" value="1"/>
</dbReference>
<dbReference type="eggNOG" id="ENOG502S6PS">
    <property type="taxonomic scope" value="Eukaryota"/>
</dbReference>
<feature type="region of interest" description="Disordered" evidence="1">
    <location>
        <begin position="1"/>
        <end position="29"/>
    </location>
</feature>
<sequence length="327" mass="37507">MQFEETIEVDPSVLEKPENEDYTSSGYDTSTKSLTSSYNEYIVENGRRYHSYYGTEKYLMPTDEKEQERLDLQHAIFRLVWNDKLHEAPLTEPHRILDIGTGTGIWAIEMAEKYPMAEVIGTDISPIQPCWVPPNCRFEIDDAMQDWTFRDNFFDFIHARTFSSGVSDWEHLISEMKRCTVPGGYVELCEQSLVTDCDDGTMKPDHGIKVFTEHMRDAMRKMGRPWPDLAFLKNLLENAGFEGVTAAVAKEPMGPWAKDPRLKRVGSMSLLNGETAFESYGMALFTRILGMDVEKARKICENGLLAARNKNYHVYDPSIRVYGRKPI</sequence>
<keyword evidence="2" id="KW-0489">Methyltransferase</keyword>
<organism evidence="2 3">
    <name type="scientific">Pyronema omphalodes (strain CBS 100304)</name>
    <name type="common">Pyronema confluens</name>
    <dbReference type="NCBI Taxonomy" id="1076935"/>
    <lineage>
        <taxon>Eukaryota</taxon>
        <taxon>Fungi</taxon>
        <taxon>Dikarya</taxon>
        <taxon>Ascomycota</taxon>
        <taxon>Pezizomycotina</taxon>
        <taxon>Pezizomycetes</taxon>
        <taxon>Pezizales</taxon>
        <taxon>Pyronemataceae</taxon>
        <taxon>Pyronema</taxon>
    </lineage>
</organism>
<dbReference type="SUPFAM" id="SSF53335">
    <property type="entry name" value="S-adenosyl-L-methionine-dependent methyltransferases"/>
    <property type="match status" value="1"/>
</dbReference>
<keyword evidence="2" id="KW-0808">Transferase</keyword>
<dbReference type="EMBL" id="HF935265">
    <property type="protein sequence ID" value="CCX05688.1"/>
    <property type="molecule type" value="Genomic_DNA"/>
</dbReference>
<dbReference type="GO" id="GO:0032259">
    <property type="term" value="P:methylation"/>
    <property type="evidence" value="ECO:0007669"/>
    <property type="project" value="UniProtKB-KW"/>
</dbReference>
<dbReference type="PANTHER" id="PTHR43591:SF10">
    <property type="entry name" value="ABC TRANSMEMBRANE TYPE-1 DOMAIN-CONTAINING PROTEIN-RELATED"/>
    <property type="match status" value="1"/>
</dbReference>
<reference evidence="2 3" key="1">
    <citation type="journal article" date="2013" name="PLoS Genet.">
        <title>The genome and development-dependent transcriptomes of Pyronema confluens: a window into fungal evolution.</title>
        <authorList>
            <person name="Traeger S."/>
            <person name="Altegoer F."/>
            <person name="Freitag M."/>
            <person name="Gabaldon T."/>
            <person name="Kempken F."/>
            <person name="Kumar A."/>
            <person name="Marcet-Houben M."/>
            <person name="Poggeler S."/>
            <person name="Stajich J.E."/>
            <person name="Nowrousian M."/>
        </authorList>
    </citation>
    <scope>NUCLEOTIDE SEQUENCE [LARGE SCALE GENOMIC DNA]</scope>
    <source>
        <strain evidence="3">CBS 100304</strain>
        <tissue evidence="2">Vegetative mycelium</tissue>
    </source>
</reference>
<dbReference type="Proteomes" id="UP000018144">
    <property type="component" value="Unassembled WGS sequence"/>
</dbReference>
<dbReference type="OMA" id="SEIRTHF"/>
<dbReference type="Gene3D" id="3.40.50.150">
    <property type="entry name" value="Vaccinia Virus protein VP39"/>
    <property type="match status" value="1"/>
</dbReference>
<gene>
    <name evidence="2" type="ORF">PCON_05275</name>
</gene>
<dbReference type="AlphaFoldDB" id="U4KVP8"/>
<dbReference type="STRING" id="1076935.U4KVP8"/>
<dbReference type="OrthoDB" id="2013972at2759"/>
<dbReference type="InterPro" id="IPR029063">
    <property type="entry name" value="SAM-dependent_MTases_sf"/>
</dbReference>
<keyword evidence="3" id="KW-1185">Reference proteome</keyword>